<feature type="region of interest" description="Disordered" evidence="4">
    <location>
        <begin position="226"/>
        <end position="281"/>
    </location>
</feature>
<dbReference type="AlphaFoldDB" id="A0A8W8LDR2"/>
<dbReference type="InterPro" id="IPR050935">
    <property type="entry name" value="Bromo_chromatin_reader"/>
</dbReference>
<accession>A0A8W8LDR2</accession>
<dbReference type="GO" id="GO:0000785">
    <property type="term" value="C:chromatin"/>
    <property type="evidence" value="ECO:0007669"/>
    <property type="project" value="TreeGrafter"/>
</dbReference>
<sequence>MTRASGDSVAQSPVMQNSSNEYNFPSDSESLKMNDSDANDAASPASSCPPGEQSKPSDRPKGRKTNQLQYLQKTVLKAVWRHQYAWPFHKPVDIKLLNLPDYYDIIKQPMDLGTIKERLETNFYYSATECIQDFNQMFTNCYIYNNPKEDIVLMAQVLEKLFLQKVAQMPPEEKELPAAPKKTPKVKVATPRNLKSAVTTSVQQASSSTPNSLTSTTAFVPSSIEVNAPSPANVTTTASGSEPESKTAIASSTSNIGGMMDHNVVPPAQPTKTVKRGVKRKADTTTPVLVASSPGDPLYEPSPKVEKKIINSVSTPVMPGKIPAVRRESNRKIIKPKRDLPDEQVGEKSQHGGKSKKGKMSEQLKYCNNLMKELFSKKHQAYAWPFYKPVDADVLGLHDYHDIIKKPMDLGTIKKKMESREYKTAAQFAEDVRLIFTNCYRYNPTDSDVVVMARKLQDVFEVKYATMPEETETGNGLDDS</sequence>
<dbReference type="GO" id="GO:0006338">
    <property type="term" value="P:chromatin remodeling"/>
    <property type="evidence" value="ECO:0007669"/>
    <property type="project" value="TreeGrafter"/>
</dbReference>
<dbReference type="FunFam" id="1.20.920.10:FF:000003">
    <property type="entry name" value="Bromodomain-containing protein 2"/>
    <property type="match status" value="1"/>
</dbReference>
<dbReference type="InterPro" id="IPR043508">
    <property type="entry name" value="Bromo_Brdt_I"/>
</dbReference>
<feature type="compositionally biased region" description="Polar residues" evidence="4">
    <location>
        <begin position="230"/>
        <end position="256"/>
    </location>
</feature>
<feature type="compositionally biased region" description="Low complexity" evidence="4">
    <location>
        <begin position="39"/>
        <end position="50"/>
    </location>
</feature>
<keyword evidence="1" id="KW-0677">Repeat</keyword>
<feature type="compositionally biased region" description="Low complexity" evidence="4">
    <location>
        <begin position="177"/>
        <end position="192"/>
    </location>
</feature>
<feature type="region of interest" description="Disordered" evidence="4">
    <location>
        <begin position="325"/>
        <end position="361"/>
    </location>
</feature>
<dbReference type="InterPro" id="IPR001487">
    <property type="entry name" value="Bromodomain"/>
</dbReference>
<dbReference type="InterPro" id="IPR036427">
    <property type="entry name" value="Bromodomain-like_sf"/>
</dbReference>
<feature type="region of interest" description="Disordered" evidence="4">
    <location>
        <begin position="197"/>
        <end position="216"/>
    </location>
</feature>
<dbReference type="Gene3D" id="1.20.920.10">
    <property type="entry name" value="Bromodomain-like"/>
    <property type="match status" value="2"/>
</dbReference>
<dbReference type="PRINTS" id="PR00503">
    <property type="entry name" value="BROMODOMAIN"/>
</dbReference>
<dbReference type="Proteomes" id="UP000005408">
    <property type="component" value="Unassembled WGS sequence"/>
</dbReference>
<reference evidence="6" key="1">
    <citation type="submission" date="2022-08" db="UniProtKB">
        <authorList>
            <consortium name="EnsemblMetazoa"/>
        </authorList>
    </citation>
    <scope>IDENTIFICATION</scope>
    <source>
        <strain evidence="6">05x7-T-G4-1.051#20</strain>
    </source>
</reference>
<dbReference type="GO" id="GO:0006355">
    <property type="term" value="P:regulation of DNA-templated transcription"/>
    <property type="evidence" value="ECO:0007669"/>
    <property type="project" value="TreeGrafter"/>
</dbReference>
<organism evidence="6 7">
    <name type="scientific">Magallana gigas</name>
    <name type="common">Pacific oyster</name>
    <name type="synonym">Crassostrea gigas</name>
    <dbReference type="NCBI Taxonomy" id="29159"/>
    <lineage>
        <taxon>Eukaryota</taxon>
        <taxon>Metazoa</taxon>
        <taxon>Spiralia</taxon>
        <taxon>Lophotrochozoa</taxon>
        <taxon>Mollusca</taxon>
        <taxon>Bivalvia</taxon>
        <taxon>Autobranchia</taxon>
        <taxon>Pteriomorphia</taxon>
        <taxon>Ostreida</taxon>
        <taxon>Ostreoidea</taxon>
        <taxon>Ostreidae</taxon>
        <taxon>Magallana</taxon>
    </lineage>
</organism>
<dbReference type="InterPro" id="IPR018359">
    <property type="entry name" value="Bromodomain_CS"/>
</dbReference>
<dbReference type="GO" id="GO:0005634">
    <property type="term" value="C:nucleus"/>
    <property type="evidence" value="ECO:0007669"/>
    <property type="project" value="TreeGrafter"/>
</dbReference>
<name>A0A8W8LDR2_MAGGI</name>
<dbReference type="PANTHER" id="PTHR22880:SF225">
    <property type="entry name" value="BROMODOMAIN-CONTAINING PROTEIN BET-1-RELATED"/>
    <property type="match status" value="1"/>
</dbReference>
<protein>
    <recommendedName>
        <fullName evidence="5">Bromo domain-containing protein</fullName>
    </recommendedName>
</protein>
<dbReference type="FunFam" id="1.20.920.10:FF:000002">
    <property type="entry name" value="Bromodomain-containing protein 4"/>
    <property type="match status" value="1"/>
</dbReference>
<dbReference type="PANTHER" id="PTHR22880">
    <property type="entry name" value="FALZ-RELATED BROMODOMAIN-CONTAINING PROTEINS"/>
    <property type="match status" value="1"/>
</dbReference>
<feature type="domain" description="Bromo" evidence="5">
    <location>
        <begin position="378"/>
        <end position="450"/>
    </location>
</feature>
<keyword evidence="2 3" id="KW-0103">Bromodomain</keyword>
<dbReference type="PROSITE" id="PS00633">
    <property type="entry name" value="BROMODOMAIN_1"/>
    <property type="match status" value="2"/>
</dbReference>
<evidence type="ECO:0000256" key="3">
    <source>
        <dbReference type="PROSITE-ProRule" id="PRU00035"/>
    </source>
</evidence>
<evidence type="ECO:0000313" key="7">
    <source>
        <dbReference type="Proteomes" id="UP000005408"/>
    </source>
</evidence>
<dbReference type="SUPFAM" id="SSF47370">
    <property type="entry name" value="Bromodomain"/>
    <property type="match status" value="2"/>
</dbReference>
<feature type="domain" description="Bromo" evidence="5">
    <location>
        <begin position="80"/>
        <end position="152"/>
    </location>
</feature>
<dbReference type="SMART" id="SM00297">
    <property type="entry name" value="BROMO"/>
    <property type="match status" value="2"/>
</dbReference>
<dbReference type="CDD" id="cd05498">
    <property type="entry name" value="Bromo_Brdt_II_like"/>
    <property type="match status" value="1"/>
</dbReference>
<keyword evidence="7" id="KW-1185">Reference proteome</keyword>
<evidence type="ECO:0000256" key="1">
    <source>
        <dbReference type="ARBA" id="ARBA00022737"/>
    </source>
</evidence>
<dbReference type="InterPro" id="IPR043509">
    <property type="entry name" value="Bromo_Brdt_II"/>
</dbReference>
<evidence type="ECO:0000259" key="5">
    <source>
        <dbReference type="PROSITE" id="PS50014"/>
    </source>
</evidence>
<feature type="region of interest" description="Disordered" evidence="4">
    <location>
        <begin position="1"/>
        <end position="65"/>
    </location>
</feature>
<feature type="compositionally biased region" description="Polar residues" evidence="4">
    <location>
        <begin position="8"/>
        <end position="28"/>
    </location>
</feature>
<evidence type="ECO:0000256" key="4">
    <source>
        <dbReference type="SAM" id="MobiDB-lite"/>
    </source>
</evidence>
<evidence type="ECO:0000256" key="2">
    <source>
        <dbReference type="ARBA" id="ARBA00023117"/>
    </source>
</evidence>
<dbReference type="PROSITE" id="PS50014">
    <property type="entry name" value="BROMODOMAIN_2"/>
    <property type="match status" value="2"/>
</dbReference>
<proteinExistence type="predicted"/>
<dbReference type="CDD" id="cd05497">
    <property type="entry name" value="Bromo_Brdt_I_like"/>
    <property type="match status" value="1"/>
</dbReference>
<evidence type="ECO:0000313" key="6">
    <source>
        <dbReference type="EnsemblMetazoa" id="G27797.17:cds"/>
    </source>
</evidence>
<feature type="compositionally biased region" description="Basic and acidic residues" evidence="4">
    <location>
        <begin position="325"/>
        <end position="350"/>
    </location>
</feature>
<feature type="region of interest" description="Disordered" evidence="4">
    <location>
        <begin position="172"/>
        <end position="192"/>
    </location>
</feature>
<dbReference type="EnsemblMetazoa" id="G27797.17">
    <property type="protein sequence ID" value="G27797.17:cds"/>
    <property type="gene ID" value="G27797"/>
</dbReference>
<dbReference type="Pfam" id="PF00439">
    <property type="entry name" value="Bromodomain"/>
    <property type="match status" value="2"/>
</dbReference>